<keyword evidence="2" id="KW-0812">Transmembrane</keyword>
<gene>
    <name evidence="3" type="ORF">SERLA73DRAFT_88201</name>
</gene>
<dbReference type="InParanoid" id="F8PUD1"/>
<dbReference type="eggNOG" id="ENOG502SJ2X">
    <property type="taxonomic scope" value="Eukaryota"/>
</dbReference>
<accession>F8PUD1</accession>
<dbReference type="EMBL" id="GL945479">
    <property type="protein sequence ID" value="EGN99651.1"/>
    <property type="molecule type" value="Genomic_DNA"/>
</dbReference>
<dbReference type="HOGENOM" id="CLU_037968_0_0_1"/>
<dbReference type="STRING" id="936435.F8PUD1"/>
<feature type="transmembrane region" description="Helical" evidence="2">
    <location>
        <begin position="78"/>
        <end position="99"/>
    </location>
</feature>
<feature type="region of interest" description="Disordered" evidence="1">
    <location>
        <begin position="1"/>
        <end position="40"/>
    </location>
</feature>
<dbReference type="Proteomes" id="UP000008063">
    <property type="component" value="Unassembled WGS sequence"/>
</dbReference>
<organism evidence="4">
    <name type="scientific">Serpula lacrymans var. lacrymans (strain S7.3)</name>
    <name type="common">Dry rot fungus</name>
    <dbReference type="NCBI Taxonomy" id="936435"/>
    <lineage>
        <taxon>Eukaryota</taxon>
        <taxon>Fungi</taxon>
        <taxon>Dikarya</taxon>
        <taxon>Basidiomycota</taxon>
        <taxon>Agaricomycotina</taxon>
        <taxon>Agaricomycetes</taxon>
        <taxon>Agaricomycetidae</taxon>
        <taxon>Boletales</taxon>
        <taxon>Coniophorineae</taxon>
        <taxon>Serpulaceae</taxon>
        <taxon>Serpula</taxon>
    </lineage>
</organism>
<sequence length="518" mass="56416">MIILDEEDQQKLKDDSATGPTLRFPERVAGGRRPFSPLPDYETSQALALNLNRSPSPSPESLRKPPVKKRFDARFWKATLCALTIYITLSIVIGIPLIVTKTRNDNTNTIQSYSLSSLSYPVPWQDKNSNPAYTNNIVGVVQSGYTPVCSNWTSSNAIGYTDIILSTVQYNVSANGDYSFSTNASYNQDFDFISGDLIVDMNPDNTTDSAVLLITMQASSSIINNQTLVCVIAADNYTDLSVYVPGNVTDTDSLMLNFTLLFPQTIGPAYVNSFSTFLPMFLQKFGNLGPNVNFQQVDIEGPLSEVSVGSMQAESILVETSLEPITGQFDVTSGLTLSTIKAPIDANISLYNDPKSEYPTLLALSTGYDNITANVTLLAPNKVTPTRPNFIATMRTFKGALNAAISHDPSSPPTVLRLRAQNDLGPSNVTLDRKYQGTFDVRTKLATATVAEGADPPASSGGASPREYQFDFISGYRVYGWVGWGQRPVYWDYDQQGEAVVESSLDNVTLSMDGAGLE</sequence>
<keyword evidence="4" id="KW-1185">Reference proteome</keyword>
<dbReference type="OrthoDB" id="3233661at2759"/>
<name>F8PUD1_SERL3</name>
<reference evidence="4" key="1">
    <citation type="journal article" date="2011" name="Science">
        <title>The plant cell wall-decomposing machinery underlies the functional diversity of forest fungi.</title>
        <authorList>
            <person name="Eastwood D.C."/>
            <person name="Floudas D."/>
            <person name="Binder M."/>
            <person name="Majcherczyk A."/>
            <person name="Schneider P."/>
            <person name="Aerts A."/>
            <person name="Asiegbu F.O."/>
            <person name="Baker S.E."/>
            <person name="Barry K."/>
            <person name="Bendiksby M."/>
            <person name="Blumentritt M."/>
            <person name="Coutinho P.M."/>
            <person name="Cullen D."/>
            <person name="de Vries R.P."/>
            <person name="Gathman A."/>
            <person name="Goodell B."/>
            <person name="Henrissat B."/>
            <person name="Ihrmark K."/>
            <person name="Kauserud H."/>
            <person name="Kohler A."/>
            <person name="LaButti K."/>
            <person name="Lapidus A."/>
            <person name="Lavin J.L."/>
            <person name="Lee Y.-H."/>
            <person name="Lindquist E."/>
            <person name="Lilly W."/>
            <person name="Lucas S."/>
            <person name="Morin E."/>
            <person name="Murat C."/>
            <person name="Oguiza J.A."/>
            <person name="Park J."/>
            <person name="Pisabarro A.G."/>
            <person name="Riley R."/>
            <person name="Rosling A."/>
            <person name="Salamov A."/>
            <person name="Schmidt O."/>
            <person name="Schmutz J."/>
            <person name="Skrede I."/>
            <person name="Stenlid J."/>
            <person name="Wiebenga A."/>
            <person name="Xie X."/>
            <person name="Kuees U."/>
            <person name="Hibbett D.S."/>
            <person name="Hoffmeister D."/>
            <person name="Hoegberg N."/>
            <person name="Martin F."/>
            <person name="Grigoriev I.V."/>
            <person name="Watkinson S.C."/>
        </authorList>
    </citation>
    <scope>NUCLEOTIDE SEQUENCE [LARGE SCALE GENOMIC DNA]</scope>
    <source>
        <strain evidence="4">strain S7.3</strain>
    </source>
</reference>
<dbReference type="OMA" id="DGNSMIN"/>
<protein>
    <submittedName>
        <fullName evidence="3">Uncharacterized protein</fullName>
    </submittedName>
</protein>
<evidence type="ECO:0000313" key="4">
    <source>
        <dbReference type="Proteomes" id="UP000008063"/>
    </source>
</evidence>
<evidence type="ECO:0000256" key="2">
    <source>
        <dbReference type="SAM" id="Phobius"/>
    </source>
</evidence>
<evidence type="ECO:0000313" key="3">
    <source>
        <dbReference type="EMBL" id="EGN99651.1"/>
    </source>
</evidence>
<keyword evidence="2" id="KW-0472">Membrane</keyword>
<evidence type="ECO:0000256" key="1">
    <source>
        <dbReference type="SAM" id="MobiDB-lite"/>
    </source>
</evidence>
<dbReference type="AlphaFoldDB" id="F8PUD1"/>
<keyword evidence="2" id="KW-1133">Transmembrane helix</keyword>
<proteinExistence type="predicted"/>